<organism evidence="2 3">
    <name type="scientific">Klebsormidium nitens</name>
    <name type="common">Green alga</name>
    <name type="synonym">Ulothrix nitens</name>
    <dbReference type="NCBI Taxonomy" id="105231"/>
    <lineage>
        <taxon>Eukaryota</taxon>
        <taxon>Viridiplantae</taxon>
        <taxon>Streptophyta</taxon>
        <taxon>Klebsormidiophyceae</taxon>
        <taxon>Klebsormidiales</taxon>
        <taxon>Klebsormidiaceae</taxon>
        <taxon>Klebsormidium</taxon>
    </lineage>
</organism>
<gene>
    <name evidence="2" type="ORF">KFL_000580110</name>
</gene>
<reference evidence="2 3" key="1">
    <citation type="journal article" date="2014" name="Nat. Commun.">
        <title>Klebsormidium flaccidum genome reveals primary factors for plant terrestrial adaptation.</title>
        <authorList>
            <person name="Hori K."/>
            <person name="Maruyama F."/>
            <person name="Fujisawa T."/>
            <person name="Togashi T."/>
            <person name="Yamamoto N."/>
            <person name="Seo M."/>
            <person name="Sato S."/>
            <person name="Yamada T."/>
            <person name="Mori H."/>
            <person name="Tajima N."/>
            <person name="Moriyama T."/>
            <person name="Ikeuchi M."/>
            <person name="Watanabe M."/>
            <person name="Wada H."/>
            <person name="Kobayashi K."/>
            <person name="Saito M."/>
            <person name="Masuda T."/>
            <person name="Sasaki-Sekimoto Y."/>
            <person name="Mashiguchi K."/>
            <person name="Awai K."/>
            <person name="Shimojima M."/>
            <person name="Masuda S."/>
            <person name="Iwai M."/>
            <person name="Nobusawa T."/>
            <person name="Narise T."/>
            <person name="Kondo S."/>
            <person name="Saito H."/>
            <person name="Sato R."/>
            <person name="Murakawa M."/>
            <person name="Ihara Y."/>
            <person name="Oshima-Yamada Y."/>
            <person name="Ohtaka K."/>
            <person name="Satoh M."/>
            <person name="Sonobe K."/>
            <person name="Ishii M."/>
            <person name="Ohtani R."/>
            <person name="Kanamori-Sato M."/>
            <person name="Honoki R."/>
            <person name="Miyazaki D."/>
            <person name="Mochizuki H."/>
            <person name="Umetsu J."/>
            <person name="Higashi K."/>
            <person name="Shibata D."/>
            <person name="Kamiya Y."/>
            <person name="Sato N."/>
            <person name="Nakamura Y."/>
            <person name="Tabata S."/>
            <person name="Ida S."/>
            <person name="Kurokawa K."/>
            <person name="Ohta H."/>
        </authorList>
    </citation>
    <scope>NUCLEOTIDE SEQUENCE [LARGE SCALE GENOMIC DNA]</scope>
    <source>
        <strain evidence="2 3">NIES-2285</strain>
    </source>
</reference>
<evidence type="ECO:0000313" key="3">
    <source>
        <dbReference type="Proteomes" id="UP000054558"/>
    </source>
</evidence>
<feature type="transmembrane region" description="Helical" evidence="1">
    <location>
        <begin position="411"/>
        <end position="435"/>
    </location>
</feature>
<feature type="transmembrane region" description="Helical" evidence="1">
    <location>
        <begin position="249"/>
        <end position="267"/>
    </location>
</feature>
<keyword evidence="1" id="KW-1133">Transmembrane helix</keyword>
<feature type="transmembrane region" description="Helical" evidence="1">
    <location>
        <begin position="288"/>
        <end position="313"/>
    </location>
</feature>
<keyword evidence="3" id="KW-1185">Reference proteome</keyword>
<accession>A0A1Y1HVQ4</accession>
<keyword evidence="1" id="KW-0812">Transmembrane</keyword>
<name>A0A1Y1HVQ4_KLENI</name>
<protein>
    <submittedName>
        <fullName evidence="2">Uncharacterized protein</fullName>
    </submittedName>
</protein>
<evidence type="ECO:0000313" key="2">
    <source>
        <dbReference type="EMBL" id="GAQ80617.1"/>
    </source>
</evidence>
<feature type="transmembrane region" description="Helical" evidence="1">
    <location>
        <begin position="28"/>
        <end position="46"/>
    </location>
</feature>
<sequence>MRPLIQSSKHCSNSEKFWNYELRRWLCSWPLLVTLAGIHAFILTLVSEEYRNRIDIESFCPQLFAAKAIYADYLDELPDNFAFGGYGLKEIFLILPGRWILSGATLFGLTLFLCEIPCFIVFIFADWWRAVTSAPVSIQATTHSLPGDTSRTMLASEDFWNMSLPDPDVINAYLRSNTSLRNSLLPGTPPLQLIKCHVYLMQTGNLFNFYTADHPGGCEEAPRTALKPMSSYSASEIFWTLTFPRWLCFWPFLLALGFVHFVLLSRLNETYERRKRSGVLTAAEEKAAGFFFVAAFALLYGSLFGGFIFAVGWTDTEELYPQLLPDPASNINSIFQTSNVSLNLHVCNATSPLTGRDVTLFQFYTGMPQSFCSQLLEAKAVYGDFLDHLPDEVRFDYTTGPAFFPIVGRSVILAAAIYGWALLVIEAIYVIAITLNQRSNVSEREVEAVLAQELDMVEQLFGDHKQDADLP</sequence>
<dbReference type="EMBL" id="DF237007">
    <property type="protein sequence ID" value="GAQ80617.1"/>
    <property type="molecule type" value="Genomic_DNA"/>
</dbReference>
<proteinExistence type="predicted"/>
<keyword evidence="1" id="KW-0472">Membrane</keyword>
<evidence type="ECO:0000256" key="1">
    <source>
        <dbReference type="SAM" id="Phobius"/>
    </source>
</evidence>
<feature type="transmembrane region" description="Helical" evidence="1">
    <location>
        <begin position="99"/>
        <end position="125"/>
    </location>
</feature>
<dbReference type="AlphaFoldDB" id="A0A1Y1HVQ4"/>
<dbReference type="Proteomes" id="UP000054558">
    <property type="component" value="Unassembled WGS sequence"/>
</dbReference>